<accession>A0ABQ4ENR9</accession>
<evidence type="ECO:0000256" key="1">
    <source>
        <dbReference type="SAM" id="MobiDB-lite"/>
    </source>
</evidence>
<sequence>MTPAGDTSSHAISTVQTTMSVIAPITISRRARLRRSGVAASSGMVPGDHSGGVPGDGGSCCDGAGGHGGVGDGGWGAAAPGGVSAM</sequence>
<dbReference type="Proteomes" id="UP000621500">
    <property type="component" value="Unassembled WGS sequence"/>
</dbReference>
<keyword evidence="3" id="KW-1185">Reference proteome</keyword>
<proteinExistence type="predicted"/>
<protein>
    <submittedName>
        <fullName evidence="2">Uncharacterized protein</fullName>
    </submittedName>
</protein>
<gene>
    <name evidence="2" type="ORF">Pma05_28790</name>
</gene>
<comment type="caution">
    <text evidence="2">The sequence shown here is derived from an EMBL/GenBank/DDBJ whole genome shotgun (WGS) entry which is preliminary data.</text>
</comment>
<reference evidence="2 3" key="1">
    <citation type="submission" date="2021-01" db="EMBL/GenBank/DDBJ databases">
        <title>Whole genome shotgun sequence of Plantactinospora mayteni NBRC 109088.</title>
        <authorList>
            <person name="Komaki H."/>
            <person name="Tamura T."/>
        </authorList>
    </citation>
    <scope>NUCLEOTIDE SEQUENCE [LARGE SCALE GENOMIC DNA]</scope>
    <source>
        <strain evidence="2 3">NBRC 109088</strain>
    </source>
</reference>
<evidence type="ECO:0000313" key="2">
    <source>
        <dbReference type="EMBL" id="GIG96306.1"/>
    </source>
</evidence>
<feature type="compositionally biased region" description="Low complexity" evidence="1">
    <location>
        <begin position="77"/>
        <end position="86"/>
    </location>
</feature>
<feature type="region of interest" description="Disordered" evidence="1">
    <location>
        <begin position="37"/>
        <end position="86"/>
    </location>
</feature>
<organism evidence="2 3">
    <name type="scientific">Plantactinospora mayteni</name>
    <dbReference type="NCBI Taxonomy" id="566021"/>
    <lineage>
        <taxon>Bacteria</taxon>
        <taxon>Bacillati</taxon>
        <taxon>Actinomycetota</taxon>
        <taxon>Actinomycetes</taxon>
        <taxon>Micromonosporales</taxon>
        <taxon>Micromonosporaceae</taxon>
        <taxon>Plantactinospora</taxon>
    </lineage>
</organism>
<dbReference type="EMBL" id="BONX01000018">
    <property type="protein sequence ID" value="GIG96306.1"/>
    <property type="molecule type" value="Genomic_DNA"/>
</dbReference>
<name>A0ABQ4ENR9_9ACTN</name>
<evidence type="ECO:0000313" key="3">
    <source>
        <dbReference type="Proteomes" id="UP000621500"/>
    </source>
</evidence>
<feature type="compositionally biased region" description="Gly residues" evidence="1">
    <location>
        <begin position="49"/>
        <end position="76"/>
    </location>
</feature>